<sequence>MKSVKPFYIANAIHRIGETNNWSSIMVLDYANVMAKNGASLSAEEIQRVKNAANRINIPGYQSGGSMKFDSKSVQIRYDFYQELKKLGILGVENYIGDYFSKRLEIVYEDSALNVTKEINQQKLDVVRNGVENATQVLNETYDLAASNPAFKQAIDNVFAIDFNCYLDATEEEIRRLNPGFDNFLQVNDLLDKSNNLISSNSDLKNVISDKLDRILQGIKNGEEESEDKIREIAGTTAFTKDRVRDILDKIALEQLEKDKAELSKWEDYSIQSVISLATMLIGDPKFTKGVSAVTSAAFEIKSLLNQYNSINTMSTLGTIGLVSGYASIGFALYNAFNTNDQQNADSLILETLQKISDQIENLRKQVMEGIFILDKKMDQYFEITNENLNYIIQYLHGMGIDLKNVGISLKNISLQMNMYWKDIDTKLDYLIDGDLEHAISYIENYKSLYEIEMDVNEFRGLVLKIFQIIDDSRKSLFTGNKEIVEDEEQLFLEIENKGPADLINLLRAIVSGNSGYKLVNSRVNPYRLGICMNLLSRLAIEHPNTFKQFKVAKYYEVYNELRQQKQEIQDIRMNKLNSLRGTLTKLIDNYLSSIDSFQDEVQKIYHEELIKNEEIKDKSYDNILPRLIGNYLEILNPMFESQRDIFNHKEAERAFLTLYQTSFEHAKYSDWSQYINGIFGITDFGVIDSLIEDNTYQYRGNVSFPMVRLNENAAKELLYQIPSLIFLLNLGIVEITGSYFASYSGFTRRQPVIPGYSVSPIEHGYPILFYHIYSNDEIIAKPIIMSPAKNVIRPDTLGSLIPLKDLVPNNSFWNYDYSSMENFMEFSERKNNLDIKLQTFISNYIAQIKGRLLSDANDMSSDLYKKLSRIEGNASLIKNFLKFILDGANSDLLSYFFGDINFIQNSHDNGISVKFVQLLDSSKIQSVISSFVMDASNIEESIGSYDFYLFGPSFIEKNKETVAIIAEEIKKCIDNIENGKNKIDNHQIIFETLLASRGV</sequence>
<accession>A0ABX7D0F8</accession>
<evidence type="ECO:0000313" key="1">
    <source>
        <dbReference type="EMBL" id="QQT56167.1"/>
    </source>
</evidence>
<gene>
    <name evidence="1" type="ORF">I6I98_13250</name>
</gene>
<reference evidence="1 2" key="1">
    <citation type="submission" date="2021-01" db="EMBL/GenBank/DDBJ databases">
        <title>FDA dAtabase for Regulatory Grade micrObial Sequences (FDA-ARGOS): Supporting development and validation of Infectious Disease Dx tests.</title>
        <authorList>
            <person name="Sproer C."/>
            <person name="Gronow S."/>
            <person name="Severitt S."/>
            <person name="Schroder I."/>
            <person name="Tallon L."/>
            <person name="Sadzewicz L."/>
            <person name="Zhao X."/>
            <person name="Boylan J."/>
            <person name="Ott S."/>
            <person name="Bowen H."/>
            <person name="Vavikolanu K."/>
            <person name="Mehta A."/>
            <person name="Aluvathingal J."/>
            <person name="Nadendla S."/>
            <person name="Lowell S."/>
            <person name="Myers T."/>
            <person name="Yan Y."/>
            <person name="Sichtig H."/>
        </authorList>
    </citation>
    <scope>NUCLEOTIDE SEQUENCE [LARGE SCALE GENOMIC DNA]</scope>
    <source>
        <strain evidence="1 2">FDAARGOS_1141</strain>
    </source>
</reference>
<organism evidence="1 2">
    <name type="scientific">Sphingobacterium multivorum</name>
    <dbReference type="NCBI Taxonomy" id="28454"/>
    <lineage>
        <taxon>Bacteria</taxon>
        <taxon>Pseudomonadati</taxon>
        <taxon>Bacteroidota</taxon>
        <taxon>Sphingobacteriia</taxon>
        <taxon>Sphingobacteriales</taxon>
        <taxon>Sphingobacteriaceae</taxon>
        <taxon>Sphingobacterium</taxon>
    </lineage>
</organism>
<keyword evidence="2" id="KW-1185">Reference proteome</keyword>
<dbReference type="Proteomes" id="UP000595498">
    <property type="component" value="Chromosome"/>
</dbReference>
<protein>
    <submittedName>
        <fullName evidence="1">Uncharacterized protein</fullName>
    </submittedName>
</protein>
<evidence type="ECO:0000313" key="2">
    <source>
        <dbReference type="Proteomes" id="UP000595498"/>
    </source>
</evidence>
<dbReference type="EMBL" id="CP068224">
    <property type="protein sequence ID" value="QQT56167.1"/>
    <property type="molecule type" value="Genomic_DNA"/>
</dbReference>
<name>A0ABX7D0F8_SPHMU</name>
<proteinExistence type="predicted"/>